<gene>
    <name evidence="2" type="ORF">F1559_002769</name>
</gene>
<dbReference type="AlphaFoldDB" id="A0A7J7ICB3"/>
<feature type="region of interest" description="Disordered" evidence="1">
    <location>
        <begin position="1"/>
        <end position="34"/>
    </location>
</feature>
<sequence>MTSVNPPNRRRRSSQRQPWKGRSGAQPGHSVGSNDESVTAVCCVRAVCVCIQHTHTPSRQEAQQDLAQHTFSREKEEAAAAAAEPCVLLDAAARLPSSSFIQRSKVADTQTGMLARPRLASATCVQKLDDSRNLQIASTIALCCVLHRCESQDIHRQEL</sequence>
<dbReference type="EMBL" id="VWRR01000018">
    <property type="protein sequence ID" value="KAF6000743.1"/>
    <property type="molecule type" value="Genomic_DNA"/>
</dbReference>
<dbReference type="Proteomes" id="UP000530660">
    <property type="component" value="Unassembled WGS sequence"/>
</dbReference>
<evidence type="ECO:0000313" key="2">
    <source>
        <dbReference type="EMBL" id="KAF6000743.1"/>
    </source>
</evidence>
<proteinExistence type="predicted"/>
<reference evidence="2 3" key="1">
    <citation type="journal article" date="2020" name="J. Phycol.">
        <title>Comparative genome analysis reveals Cyanidiococcus gen. nov., a new extremophilic red algal genus sister to Cyanidioschyzon (Cyanidioschyzonaceae, Rhodophyta).</title>
        <authorList>
            <person name="Liu S.-L."/>
            <person name="Chiang Y.-R."/>
            <person name="Yoon H.S."/>
            <person name="Fu H.-Y."/>
        </authorList>
    </citation>
    <scope>NUCLEOTIDE SEQUENCE [LARGE SCALE GENOMIC DNA]</scope>
    <source>
        <strain evidence="2 3">THAL066</strain>
    </source>
</reference>
<dbReference type="AntiFam" id="ANF00034">
    <property type="entry name" value="Antisense to 5.8S rRNA"/>
</dbReference>
<keyword evidence="3" id="KW-1185">Reference proteome</keyword>
<name>A0A7J7ICB3_9RHOD</name>
<comment type="caution">
    <text evidence="2">The sequence shown here is derived from an EMBL/GenBank/DDBJ whole genome shotgun (WGS) entry which is preliminary data.</text>
</comment>
<evidence type="ECO:0000256" key="1">
    <source>
        <dbReference type="SAM" id="MobiDB-lite"/>
    </source>
</evidence>
<protein>
    <submittedName>
        <fullName evidence="2">Uncharacterized protein</fullName>
    </submittedName>
</protein>
<accession>A0A7J7ICB3</accession>
<evidence type="ECO:0000313" key="3">
    <source>
        <dbReference type="Proteomes" id="UP000530660"/>
    </source>
</evidence>
<organism evidence="2 3">
    <name type="scientific">Cyanidiococcus yangmingshanensis</name>
    <dbReference type="NCBI Taxonomy" id="2690220"/>
    <lineage>
        <taxon>Eukaryota</taxon>
        <taxon>Rhodophyta</taxon>
        <taxon>Bangiophyceae</taxon>
        <taxon>Cyanidiales</taxon>
        <taxon>Cyanidiaceae</taxon>
        <taxon>Cyanidiococcus</taxon>
    </lineage>
</organism>